<dbReference type="AlphaFoldDB" id="L9WUA1"/>
<dbReference type="RefSeq" id="WP_008426034.1">
    <property type="nucleotide sequence ID" value="NZ_AOIA01000151.1"/>
</dbReference>
<protein>
    <submittedName>
        <fullName evidence="1">Polyketide cyclase/dehydrase</fullName>
    </submittedName>
</protein>
<proteinExistence type="predicted"/>
<dbReference type="InterPro" id="IPR023393">
    <property type="entry name" value="START-like_dom_sf"/>
</dbReference>
<reference evidence="1 2" key="1">
    <citation type="journal article" date="2014" name="PLoS Genet.">
        <title>Phylogenetically driven sequencing of extremely halophilic archaea reveals strategies for static and dynamic osmo-response.</title>
        <authorList>
            <person name="Becker E.A."/>
            <person name="Seitzer P.M."/>
            <person name="Tritt A."/>
            <person name="Larsen D."/>
            <person name="Krusor M."/>
            <person name="Yao A.I."/>
            <person name="Wu D."/>
            <person name="Madern D."/>
            <person name="Eisen J.A."/>
            <person name="Darling A.E."/>
            <person name="Facciotti M.T."/>
        </authorList>
    </citation>
    <scope>NUCLEOTIDE SEQUENCE [LARGE SCALE GENOMIC DNA]</scope>
    <source>
        <strain evidence="1 2">DSM 18795</strain>
    </source>
</reference>
<dbReference type="SUPFAM" id="SSF55961">
    <property type="entry name" value="Bet v1-like"/>
    <property type="match status" value="1"/>
</dbReference>
<dbReference type="InterPro" id="IPR019587">
    <property type="entry name" value="Polyketide_cyclase/dehydratase"/>
</dbReference>
<accession>L9WUA1</accession>
<dbReference type="Proteomes" id="UP000011531">
    <property type="component" value="Unassembled WGS sequence"/>
</dbReference>
<dbReference type="PATRIC" id="fig|1227498.3.peg.3557"/>
<evidence type="ECO:0000313" key="1">
    <source>
        <dbReference type="EMBL" id="ELY52987.1"/>
    </source>
</evidence>
<dbReference type="EMBL" id="AOIA01000151">
    <property type="protein sequence ID" value="ELY52987.1"/>
    <property type="molecule type" value="Genomic_DNA"/>
</dbReference>
<comment type="caution">
    <text evidence="1">The sequence shown here is derived from an EMBL/GenBank/DDBJ whole genome shotgun (WGS) entry which is preliminary data.</text>
</comment>
<gene>
    <name evidence="1" type="ORF">C492_18029</name>
</gene>
<name>L9WUA1_9EURY</name>
<sequence>MTRLQFASDGRRLEASHVLAVPPEDAWDLLVDVRRWPEWSPIVDGVDATDARVRTGTTGRIRALGARLPFEVIDRTDRRWTWRVAGLSGTGHRVDALAENRCRVVFELPPTAVGYAPVCLRALERIESVLEDGDERP</sequence>
<organism evidence="1 2">
    <name type="scientific">Natronococcus jeotgali DSM 18795</name>
    <dbReference type="NCBI Taxonomy" id="1227498"/>
    <lineage>
        <taxon>Archaea</taxon>
        <taxon>Methanobacteriati</taxon>
        <taxon>Methanobacteriota</taxon>
        <taxon>Stenosarchaea group</taxon>
        <taxon>Halobacteria</taxon>
        <taxon>Halobacteriales</taxon>
        <taxon>Natrialbaceae</taxon>
        <taxon>Natronococcus</taxon>
    </lineage>
</organism>
<dbReference type="STRING" id="1227498.C492_18029"/>
<dbReference type="OrthoDB" id="66844at2157"/>
<keyword evidence="2" id="KW-1185">Reference proteome</keyword>
<evidence type="ECO:0000313" key="2">
    <source>
        <dbReference type="Proteomes" id="UP000011531"/>
    </source>
</evidence>
<dbReference type="Pfam" id="PF10604">
    <property type="entry name" value="Polyketide_cyc2"/>
    <property type="match status" value="1"/>
</dbReference>
<dbReference type="Gene3D" id="3.30.530.20">
    <property type="match status" value="1"/>
</dbReference>